<dbReference type="PANTHER" id="PTHR23513">
    <property type="entry name" value="INTEGRAL MEMBRANE EFFLUX PROTEIN-RELATED"/>
    <property type="match status" value="1"/>
</dbReference>
<feature type="transmembrane region" description="Helical" evidence="7">
    <location>
        <begin position="179"/>
        <end position="200"/>
    </location>
</feature>
<reference evidence="8 9" key="1">
    <citation type="submission" date="2019-01" db="EMBL/GenBank/DDBJ databases">
        <title>Draft genome sequence of Dictyobacter sp. Uno17.</title>
        <authorList>
            <person name="Wang C.M."/>
            <person name="Zheng Y."/>
            <person name="Sakai Y."/>
            <person name="Abe K."/>
            <person name="Yokota A."/>
            <person name="Yabe S."/>
        </authorList>
    </citation>
    <scope>NUCLEOTIDE SEQUENCE [LARGE SCALE GENOMIC DNA]</scope>
    <source>
        <strain evidence="8 9">Uno17</strain>
    </source>
</reference>
<organism evidence="8 9">
    <name type="scientific">Dictyobacter arantiisoli</name>
    <dbReference type="NCBI Taxonomy" id="2014874"/>
    <lineage>
        <taxon>Bacteria</taxon>
        <taxon>Bacillati</taxon>
        <taxon>Chloroflexota</taxon>
        <taxon>Ktedonobacteria</taxon>
        <taxon>Ktedonobacterales</taxon>
        <taxon>Dictyobacteraceae</taxon>
        <taxon>Dictyobacter</taxon>
    </lineage>
</organism>
<evidence type="ECO:0000313" key="9">
    <source>
        <dbReference type="Proteomes" id="UP000322530"/>
    </source>
</evidence>
<dbReference type="RefSeq" id="WP_172632223.1">
    <property type="nucleotide sequence ID" value="NZ_BIXY01000058.1"/>
</dbReference>
<proteinExistence type="predicted"/>
<keyword evidence="5 7" id="KW-1133">Transmembrane helix</keyword>
<dbReference type="SUPFAM" id="SSF103473">
    <property type="entry name" value="MFS general substrate transporter"/>
    <property type="match status" value="1"/>
</dbReference>
<evidence type="ECO:0000313" key="8">
    <source>
        <dbReference type="EMBL" id="GCF10055.1"/>
    </source>
</evidence>
<feature type="transmembrane region" description="Helical" evidence="7">
    <location>
        <begin position="56"/>
        <end position="76"/>
    </location>
</feature>
<feature type="transmembrane region" description="Helical" evidence="7">
    <location>
        <begin position="231"/>
        <end position="254"/>
    </location>
</feature>
<gene>
    <name evidence="8" type="ORF">KDI_36190</name>
</gene>
<dbReference type="GO" id="GO:0005886">
    <property type="term" value="C:plasma membrane"/>
    <property type="evidence" value="ECO:0007669"/>
    <property type="project" value="UniProtKB-SubCell"/>
</dbReference>
<dbReference type="Proteomes" id="UP000322530">
    <property type="component" value="Unassembled WGS sequence"/>
</dbReference>
<feature type="transmembrane region" description="Helical" evidence="7">
    <location>
        <begin position="385"/>
        <end position="405"/>
    </location>
</feature>
<dbReference type="AlphaFoldDB" id="A0A5A5TFR6"/>
<keyword evidence="4 7" id="KW-0812">Transmembrane</keyword>
<sequence length="429" mass="46767">MDESGEIQVADSSAKNTRINMDFWKYWTGQTISNLGGSITTFALPLLVYNLTHSSVNLGIATAAESLPYLLFGLLLGAWTDRSNRKRLMVLADLARAAVIVIIPLFALLGWLSVWWIYLVGFVHSTLTICFETGQFTAIPSLVDQQNLVTANGRIQASYSSAEVLGPLLAGILLTTLPITWLFTFDALSFLLSAASLLLIRRSFNAPGKTHSMHIGQDIIEGLRYVINQPVLLSISLMTAIINLATVASVSQLVLFAKVHLHTNDFQVTLFYTASSLGVVVLALTAGPLRKLWSFSTVALGSLLLKGLLIFTLAFLPWYWLALVVWGCTQGLGILFNINTSSLRQAIVPNHMLGRVRSIASVLAWSAIPLGSVMSGFVVDWTHNVVLLFAVSGGLMALIAFLFFYTPLGRAERYLPESQARAETETGSV</sequence>
<keyword evidence="6 7" id="KW-0472">Membrane</keyword>
<feature type="transmembrane region" description="Helical" evidence="7">
    <location>
        <begin position="318"/>
        <end position="338"/>
    </location>
</feature>
<evidence type="ECO:0000256" key="6">
    <source>
        <dbReference type="ARBA" id="ARBA00023136"/>
    </source>
</evidence>
<comment type="caution">
    <text evidence="8">The sequence shown here is derived from an EMBL/GenBank/DDBJ whole genome shotgun (WGS) entry which is preliminary data.</text>
</comment>
<evidence type="ECO:0000256" key="3">
    <source>
        <dbReference type="ARBA" id="ARBA00022475"/>
    </source>
</evidence>
<accession>A0A5A5TFR6</accession>
<dbReference type="Pfam" id="PF05977">
    <property type="entry name" value="MFS_3"/>
    <property type="match status" value="1"/>
</dbReference>
<evidence type="ECO:0000256" key="5">
    <source>
        <dbReference type="ARBA" id="ARBA00022989"/>
    </source>
</evidence>
<evidence type="ECO:0000256" key="4">
    <source>
        <dbReference type="ARBA" id="ARBA00022692"/>
    </source>
</evidence>
<feature type="transmembrane region" description="Helical" evidence="7">
    <location>
        <begin position="359"/>
        <end position="379"/>
    </location>
</feature>
<dbReference type="InterPro" id="IPR010290">
    <property type="entry name" value="TM_effector"/>
</dbReference>
<evidence type="ECO:0000256" key="1">
    <source>
        <dbReference type="ARBA" id="ARBA00004651"/>
    </source>
</evidence>
<feature type="transmembrane region" description="Helical" evidence="7">
    <location>
        <begin position="266"/>
        <end position="285"/>
    </location>
</feature>
<feature type="transmembrane region" description="Helical" evidence="7">
    <location>
        <begin position="97"/>
        <end position="118"/>
    </location>
</feature>
<dbReference type="InterPro" id="IPR036259">
    <property type="entry name" value="MFS_trans_sf"/>
</dbReference>
<keyword evidence="2" id="KW-0813">Transport</keyword>
<feature type="transmembrane region" description="Helical" evidence="7">
    <location>
        <begin position="292"/>
        <end position="312"/>
    </location>
</feature>
<name>A0A5A5TFR6_9CHLR</name>
<dbReference type="Gene3D" id="1.20.1250.20">
    <property type="entry name" value="MFS general substrate transporter like domains"/>
    <property type="match status" value="1"/>
</dbReference>
<dbReference type="EMBL" id="BIXY01000058">
    <property type="protein sequence ID" value="GCF10055.1"/>
    <property type="molecule type" value="Genomic_DNA"/>
</dbReference>
<protein>
    <submittedName>
        <fullName evidence="8">MFS transporter</fullName>
    </submittedName>
</protein>
<dbReference type="CDD" id="cd06173">
    <property type="entry name" value="MFS_MefA_like"/>
    <property type="match status" value="1"/>
</dbReference>
<keyword evidence="3" id="KW-1003">Cell membrane</keyword>
<evidence type="ECO:0000256" key="7">
    <source>
        <dbReference type="SAM" id="Phobius"/>
    </source>
</evidence>
<comment type="subcellular location">
    <subcellularLocation>
        <location evidence="1">Cell membrane</location>
        <topology evidence="1">Multi-pass membrane protein</topology>
    </subcellularLocation>
</comment>
<keyword evidence="9" id="KW-1185">Reference proteome</keyword>
<dbReference type="PANTHER" id="PTHR23513:SF6">
    <property type="entry name" value="MAJOR FACILITATOR SUPERFAMILY ASSOCIATED DOMAIN-CONTAINING PROTEIN"/>
    <property type="match status" value="1"/>
</dbReference>
<evidence type="ECO:0000256" key="2">
    <source>
        <dbReference type="ARBA" id="ARBA00022448"/>
    </source>
</evidence>